<dbReference type="RefSeq" id="XP_031916335.1">
    <property type="nucleotide sequence ID" value="XM_032059263.1"/>
</dbReference>
<evidence type="ECO:0000313" key="2">
    <source>
        <dbReference type="Proteomes" id="UP000325672"/>
    </source>
</evidence>
<keyword evidence="2" id="KW-1185">Reference proteome</keyword>
<accession>A0A5N6T1V6</accession>
<dbReference type="Proteomes" id="UP000325672">
    <property type="component" value="Unassembled WGS sequence"/>
</dbReference>
<organism evidence="1 2">
    <name type="scientific">Aspergillus pseudotamarii</name>
    <dbReference type="NCBI Taxonomy" id="132259"/>
    <lineage>
        <taxon>Eukaryota</taxon>
        <taxon>Fungi</taxon>
        <taxon>Dikarya</taxon>
        <taxon>Ascomycota</taxon>
        <taxon>Pezizomycotina</taxon>
        <taxon>Eurotiomycetes</taxon>
        <taxon>Eurotiomycetidae</taxon>
        <taxon>Eurotiales</taxon>
        <taxon>Aspergillaceae</taxon>
        <taxon>Aspergillus</taxon>
        <taxon>Aspergillus subgen. Circumdati</taxon>
    </lineage>
</organism>
<dbReference type="EMBL" id="ML743562">
    <property type="protein sequence ID" value="KAE8140272.1"/>
    <property type="molecule type" value="Genomic_DNA"/>
</dbReference>
<reference evidence="1 2" key="1">
    <citation type="submission" date="2019-04" db="EMBL/GenBank/DDBJ databases">
        <title>Friends and foes A comparative genomics study of 23 Aspergillus species from section Flavi.</title>
        <authorList>
            <consortium name="DOE Joint Genome Institute"/>
            <person name="Kjaerbolling I."/>
            <person name="Vesth T."/>
            <person name="Frisvad J.C."/>
            <person name="Nybo J.L."/>
            <person name="Theobald S."/>
            <person name="Kildgaard S."/>
            <person name="Isbrandt T."/>
            <person name="Kuo A."/>
            <person name="Sato A."/>
            <person name="Lyhne E.K."/>
            <person name="Kogle M.E."/>
            <person name="Wiebenga A."/>
            <person name="Kun R.S."/>
            <person name="Lubbers R.J."/>
            <person name="Makela M.R."/>
            <person name="Barry K."/>
            <person name="Chovatia M."/>
            <person name="Clum A."/>
            <person name="Daum C."/>
            <person name="Haridas S."/>
            <person name="He G."/>
            <person name="LaButti K."/>
            <person name="Lipzen A."/>
            <person name="Mondo S."/>
            <person name="Riley R."/>
            <person name="Salamov A."/>
            <person name="Simmons B.A."/>
            <person name="Magnuson J.K."/>
            <person name="Henrissat B."/>
            <person name="Mortensen U.H."/>
            <person name="Larsen T.O."/>
            <person name="Devries R.P."/>
            <person name="Grigoriev I.V."/>
            <person name="Machida M."/>
            <person name="Baker S.E."/>
            <person name="Andersen M.R."/>
        </authorList>
    </citation>
    <scope>NUCLEOTIDE SEQUENCE [LARGE SCALE GENOMIC DNA]</scope>
    <source>
        <strain evidence="1 2">CBS 117625</strain>
    </source>
</reference>
<proteinExistence type="predicted"/>
<dbReference type="AlphaFoldDB" id="A0A5N6T1V6"/>
<name>A0A5N6T1V6_ASPPS</name>
<gene>
    <name evidence="1" type="ORF">BDV38DRAFT_280268</name>
</gene>
<dbReference type="GeneID" id="43643473"/>
<dbReference type="OrthoDB" id="408631at2759"/>
<evidence type="ECO:0000313" key="1">
    <source>
        <dbReference type="EMBL" id="KAE8140272.1"/>
    </source>
</evidence>
<sequence>MLELDSIQAAAWWLVVSARVALPPPSSGAYLTQTLAEIEDFSGLTHLLNSITGVFSGIPFSVKEARLPAQYRDISKSTDEPVENKAQSDAMRLYLKGHPPAVAPWISLINRHLSDSKITRSHPTKGFIYGGELDQFGDNAIISAHWLSMCSLI</sequence>
<protein>
    <submittedName>
        <fullName evidence="1">Uncharacterized protein</fullName>
    </submittedName>
</protein>